<keyword evidence="1" id="KW-0998">Cell outer membrane</keyword>
<proteinExistence type="inferred from homology"/>
<evidence type="ECO:0000256" key="2">
    <source>
        <dbReference type="SAM" id="SignalP"/>
    </source>
</evidence>
<dbReference type="NCBIfam" id="TIGR04057">
    <property type="entry name" value="SusC_RagA_signa"/>
    <property type="match status" value="1"/>
</dbReference>
<feature type="signal peptide" evidence="2">
    <location>
        <begin position="1"/>
        <end position="25"/>
    </location>
</feature>
<dbReference type="FunFam" id="2.170.130.10:FF:000003">
    <property type="entry name" value="SusC/RagA family TonB-linked outer membrane protein"/>
    <property type="match status" value="1"/>
</dbReference>
<protein>
    <submittedName>
        <fullName evidence="4">SusC/RagA family protein</fullName>
    </submittedName>
</protein>
<keyword evidence="2" id="KW-0732">Signal</keyword>
<name>A0A2N6Q8W8_9BACT</name>
<evidence type="ECO:0000259" key="3">
    <source>
        <dbReference type="Pfam" id="PF07715"/>
    </source>
</evidence>
<gene>
    <name evidence="4" type="ORF">CJ232_01455</name>
</gene>
<dbReference type="Gene3D" id="2.170.130.10">
    <property type="entry name" value="TonB-dependent receptor, plug domain"/>
    <property type="match status" value="1"/>
</dbReference>
<comment type="caution">
    <text evidence="4">The sequence shown here is derived from an EMBL/GenBank/DDBJ whole genome shotgun (WGS) entry which is preliminary data.</text>
</comment>
<dbReference type="AlphaFoldDB" id="A0A2N6Q8W8"/>
<dbReference type="RefSeq" id="WP_102187683.1">
    <property type="nucleotide sequence ID" value="NZ_PNGI01000001.1"/>
</dbReference>
<dbReference type="InterPro" id="IPR023996">
    <property type="entry name" value="TonB-dep_OMP_SusC/RagA"/>
</dbReference>
<evidence type="ECO:0000256" key="1">
    <source>
        <dbReference type="PROSITE-ProRule" id="PRU01360"/>
    </source>
</evidence>
<dbReference type="Proteomes" id="UP000235661">
    <property type="component" value="Unassembled WGS sequence"/>
</dbReference>
<keyword evidence="1" id="KW-0813">Transport</keyword>
<dbReference type="SUPFAM" id="SSF56935">
    <property type="entry name" value="Porins"/>
    <property type="match status" value="1"/>
</dbReference>
<dbReference type="InterPro" id="IPR023997">
    <property type="entry name" value="TonB-dep_OMP_SusC/RagA_CS"/>
</dbReference>
<evidence type="ECO:0000313" key="4">
    <source>
        <dbReference type="EMBL" id="PMC11439.1"/>
    </source>
</evidence>
<organism evidence="4 5">
    <name type="scientific">Hoylesella timonensis</name>
    <dbReference type="NCBI Taxonomy" id="386414"/>
    <lineage>
        <taxon>Bacteria</taxon>
        <taxon>Pseudomonadati</taxon>
        <taxon>Bacteroidota</taxon>
        <taxon>Bacteroidia</taxon>
        <taxon>Bacteroidales</taxon>
        <taxon>Prevotellaceae</taxon>
        <taxon>Hoylesella</taxon>
    </lineage>
</organism>
<feature type="chain" id="PRO_5014620355" evidence="2">
    <location>
        <begin position="26"/>
        <end position="1037"/>
    </location>
</feature>
<comment type="subcellular location">
    <subcellularLocation>
        <location evidence="1">Cell outer membrane</location>
        <topology evidence="1">Multi-pass membrane protein</topology>
    </subcellularLocation>
</comment>
<dbReference type="Pfam" id="PF07715">
    <property type="entry name" value="Plug"/>
    <property type="match status" value="1"/>
</dbReference>
<comment type="similarity">
    <text evidence="1">Belongs to the TonB-dependent receptor family.</text>
</comment>
<dbReference type="InterPro" id="IPR039426">
    <property type="entry name" value="TonB-dep_rcpt-like"/>
</dbReference>
<reference evidence="4 5" key="1">
    <citation type="submission" date="2017-09" db="EMBL/GenBank/DDBJ databases">
        <title>Bacterial strain isolated from the female urinary microbiota.</title>
        <authorList>
            <person name="Thomas-White K."/>
            <person name="Kumar N."/>
            <person name="Forster S."/>
            <person name="Putonti C."/>
            <person name="Lawley T."/>
            <person name="Wolfe A.J."/>
        </authorList>
    </citation>
    <scope>NUCLEOTIDE SEQUENCE [LARGE SCALE GENOMIC DNA]</scope>
    <source>
        <strain evidence="4 5">UMB0818</strain>
    </source>
</reference>
<accession>A0A2N6Q8W8</accession>
<dbReference type="NCBIfam" id="TIGR04056">
    <property type="entry name" value="OMP_RagA_SusC"/>
    <property type="match status" value="1"/>
</dbReference>
<dbReference type="InterPro" id="IPR012910">
    <property type="entry name" value="Plug_dom"/>
</dbReference>
<dbReference type="GO" id="GO:0009279">
    <property type="term" value="C:cell outer membrane"/>
    <property type="evidence" value="ECO:0007669"/>
    <property type="project" value="UniProtKB-SubCell"/>
</dbReference>
<dbReference type="SUPFAM" id="SSF49464">
    <property type="entry name" value="Carboxypeptidase regulatory domain-like"/>
    <property type="match status" value="1"/>
</dbReference>
<feature type="domain" description="TonB-dependent receptor plug" evidence="3">
    <location>
        <begin position="128"/>
        <end position="235"/>
    </location>
</feature>
<sequence>MRATFLKFSLMALALSMSVPQTAMATHRLQTTQQVRTVRGTVIDAADNQPVIGASIVLSGTSIGTITDVDGKFTIKAVGKNPRLVISYIGKKTIEMSVPESGVVSVKLENSDDLLDEVVVVGAGTQKKVSVTGAITSIKGSQLAVPSSSLSTAFAGRIAGVVARQNSGEPGAGAEFYIRGIGTFGGRTTPLILLDDVEVSAADLNYVPAENIESFSILKDASATAIYGARGANGVMIVTTKGGDYNSKTKLNMTVENSFNYIDQFPKFVDGARYMEMYNEAARGSGQAERYSAQEIERTRTGYNPLVYPDVNWKDVMFKNMSMRQAVNVNVSGGGSNMKYYMSLNVSHDAGLINTKKAYSWDNNINIVNYTFQNNLSYKLTPTTTIQMNMNAQIRNHKSPNVASKDLFNLILTTTPILFPPTYPAIPDDPMYDHILYGNNYITGNVMYVNPYERMMTTFKEQNENILNTVIKIDQDLSFITRGLNFNAWVNFKNWSSSSYNRSITGHNYRIKAGSFNAENPESPYELELLNTNGTDFISQSDISKASDQTIEMQANLNWNRRFGKHSVGAMALYRQREYRNVVLPNRNQGISARLTYDYDTRYLLEFNAGYNGTERLAKEDRFGFFPAVSAGWVMSNETFFKPLKKIVTHLKLRGSYGIVGSDDLAKPSGSYYLFIDKIADNDLAKLKWQFGQDGEIQAGGPMLTYYAMRGLGWEKVKKLDLGLDLHLFDGLELTFDYFLDKRYDIFMHREAWPQSLAYHEAKPWSNIGKMNNEGFEVSLRYSRRFSKDFSASAQANLTYNQNKVIYMDEPVYPTVWKTAINKPYGNIMGYVAEGLFRSQEEIDNSPKQNLGSVVRVGDIKYRDINGDGKITDDDQMMISQYNGTPRLQYGFGGTFEYKKFDFGIFFTGSALRKIMTNGMDPFQEGIGVGNRNVVSYIADDYWSEEKQNWDAAYPRLGLKTTDIANNTKPSTYWLRDGSFMRLKNVELGWSFKYGRVYISGVNLLTFSSFKLWDPELSGWNAYPMQKTVNMGLQLHI</sequence>
<dbReference type="InterPro" id="IPR008969">
    <property type="entry name" value="CarboxyPept-like_regulatory"/>
</dbReference>
<evidence type="ECO:0000313" key="5">
    <source>
        <dbReference type="Proteomes" id="UP000235661"/>
    </source>
</evidence>
<keyword evidence="1" id="KW-0472">Membrane</keyword>
<dbReference type="InterPro" id="IPR037066">
    <property type="entry name" value="Plug_dom_sf"/>
</dbReference>
<dbReference type="PROSITE" id="PS52016">
    <property type="entry name" value="TONB_DEPENDENT_REC_3"/>
    <property type="match status" value="1"/>
</dbReference>
<keyword evidence="1" id="KW-1134">Transmembrane beta strand</keyword>
<dbReference type="EMBL" id="PNGI01000001">
    <property type="protein sequence ID" value="PMC11439.1"/>
    <property type="molecule type" value="Genomic_DNA"/>
</dbReference>
<dbReference type="Pfam" id="PF13715">
    <property type="entry name" value="CarbopepD_reg_2"/>
    <property type="match status" value="1"/>
</dbReference>
<dbReference type="Gene3D" id="2.60.40.1120">
    <property type="entry name" value="Carboxypeptidase-like, regulatory domain"/>
    <property type="match status" value="1"/>
</dbReference>
<keyword evidence="1" id="KW-0812">Transmembrane</keyword>